<sequence length="216" mass="24623">MAPARTETNITAEKLSREWTSQQAKLAARVSSSTHAVLELDETGETLCIWYWPVNEDGEHIVPSDLVVYRNSHQFQAPHCLCAFMDDHDPVNHCEAAIVISMQGPNAGQYVACCALSKCSYVGPDEARPLEIMFFDGNDIKVGLIQRRQLQRNEKTLERLLKLDSFTQPSLTVDEFHRFLTLCNGCELIMTRWMFEHHRCVGKQRAEVINLTIEEN</sequence>
<reference evidence="1" key="1">
    <citation type="journal article" date="2020" name="New Phytol.">
        <title>Comparative genomics reveals dynamic genome evolution in host specialist ectomycorrhizal fungi.</title>
        <authorList>
            <person name="Lofgren L.A."/>
            <person name="Nguyen N.H."/>
            <person name="Vilgalys R."/>
            <person name="Ruytinx J."/>
            <person name="Liao H.L."/>
            <person name="Branco S."/>
            <person name="Kuo A."/>
            <person name="LaButti K."/>
            <person name="Lipzen A."/>
            <person name="Andreopoulos W."/>
            <person name="Pangilinan J."/>
            <person name="Riley R."/>
            <person name="Hundley H."/>
            <person name="Na H."/>
            <person name="Barry K."/>
            <person name="Grigoriev I.V."/>
            <person name="Stajich J.E."/>
            <person name="Kennedy P.G."/>
        </authorList>
    </citation>
    <scope>NUCLEOTIDE SEQUENCE</scope>
    <source>
        <strain evidence="1">FC203</strain>
    </source>
</reference>
<comment type="caution">
    <text evidence="1">The sequence shown here is derived from an EMBL/GenBank/DDBJ whole genome shotgun (WGS) entry which is preliminary data.</text>
</comment>
<name>A0AAD4EIF4_9AGAM</name>
<keyword evidence="2" id="KW-1185">Reference proteome</keyword>
<proteinExistence type="predicted"/>
<dbReference type="RefSeq" id="XP_041232379.1">
    <property type="nucleotide sequence ID" value="XM_041376526.1"/>
</dbReference>
<dbReference type="GeneID" id="64670824"/>
<gene>
    <name evidence="1" type="ORF">F5891DRAFT_975519</name>
</gene>
<dbReference type="EMBL" id="JABBWK010000004">
    <property type="protein sequence ID" value="KAG1906804.1"/>
    <property type="molecule type" value="Genomic_DNA"/>
</dbReference>
<dbReference type="Proteomes" id="UP001195769">
    <property type="component" value="Unassembled WGS sequence"/>
</dbReference>
<organism evidence="1 2">
    <name type="scientific">Suillus fuscotomentosus</name>
    <dbReference type="NCBI Taxonomy" id="1912939"/>
    <lineage>
        <taxon>Eukaryota</taxon>
        <taxon>Fungi</taxon>
        <taxon>Dikarya</taxon>
        <taxon>Basidiomycota</taxon>
        <taxon>Agaricomycotina</taxon>
        <taxon>Agaricomycetes</taxon>
        <taxon>Agaricomycetidae</taxon>
        <taxon>Boletales</taxon>
        <taxon>Suillineae</taxon>
        <taxon>Suillaceae</taxon>
        <taxon>Suillus</taxon>
    </lineage>
</organism>
<evidence type="ECO:0000313" key="2">
    <source>
        <dbReference type="Proteomes" id="UP001195769"/>
    </source>
</evidence>
<protein>
    <submittedName>
        <fullName evidence="1">Uncharacterized protein</fullName>
    </submittedName>
</protein>
<dbReference type="AlphaFoldDB" id="A0AAD4EIF4"/>
<accession>A0AAD4EIF4</accession>
<evidence type="ECO:0000313" key="1">
    <source>
        <dbReference type="EMBL" id="KAG1906804.1"/>
    </source>
</evidence>